<accession>A0ABD2NGA2</accession>
<proteinExistence type="predicted"/>
<keyword evidence="2" id="KW-1185">Reference proteome</keyword>
<sequence length="104" mass="11779">MIENYLRIPNIGEQHKSVGEPIIPGHPMYPKPLLIFKCSRTFFLPLSIVWPFALTIALEGQLFNSIIKIQELGFGLTVQLVCRTANRLAEHGGKQSFWVVMISK</sequence>
<dbReference type="AlphaFoldDB" id="A0ABD2NGA2"/>
<organism evidence="1 2">
    <name type="scientific">Cryptolaemus montrouzieri</name>
    <dbReference type="NCBI Taxonomy" id="559131"/>
    <lineage>
        <taxon>Eukaryota</taxon>
        <taxon>Metazoa</taxon>
        <taxon>Ecdysozoa</taxon>
        <taxon>Arthropoda</taxon>
        <taxon>Hexapoda</taxon>
        <taxon>Insecta</taxon>
        <taxon>Pterygota</taxon>
        <taxon>Neoptera</taxon>
        <taxon>Endopterygota</taxon>
        <taxon>Coleoptera</taxon>
        <taxon>Polyphaga</taxon>
        <taxon>Cucujiformia</taxon>
        <taxon>Coccinelloidea</taxon>
        <taxon>Coccinellidae</taxon>
        <taxon>Scymninae</taxon>
        <taxon>Scymnini</taxon>
        <taxon>Cryptolaemus</taxon>
    </lineage>
</organism>
<gene>
    <name evidence="1" type="ORF">HHI36_013033</name>
</gene>
<evidence type="ECO:0000313" key="1">
    <source>
        <dbReference type="EMBL" id="KAL3277688.1"/>
    </source>
</evidence>
<dbReference type="EMBL" id="JABFTP020000103">
    <property type="protein sequence ID" value="KAL3277688.1"/>
    <property type="molecule type" value="Genomic_DNA"/>
</dbReference>
<reference evidence="1 2" key="1">
    <citation type="journal article" date="2021" name="BMC Biol.">
        <title>Horizontally acquired antibacterial genes associated with adaptive radiation of ladybird beetles.</title>
        <authorList>
            <person name="Li H.S."/>
            <person name="Tang X.F."/>
            <person name="Huang Y.H."/>
            <person name="Xu Z.Y."/>
            <person name="Chen M.L."/>
            <person name="Du X.Y."/>
            <person name="Qiu B.Y."/>
            <person name="Chen P.T."/>
            <person name="Zhang W."/>
            <person name="Slipinski A."/>
            <person name="Escalona H.E."/>
            <person name="Waterhouse R.M."/>
            <person name="Zwick A."/>
            <person name="Pang H."/>
        </authorList>
    </citation>
    <scope>NUCLEOTIDE SEQUENCE [LARGE SCALE GENOMIC DNA]</scope>
    <source>
        <strain evidence="1">SYSU2018</strain>
    </source>
</reference>
<dbReference type="Proteomes" id="UP001516400">
    <property type="component" value="Unassembled WGS sequence"/>
</dbReference>
<name>A0ABD2NGA2_9CUCU</name>
<comment type="caution">
    <text evidence="1">The sequence shown here is derived from an EMBL/GenBank/DDBJ whole genome shotgun (WGS) entry which is preliminary data.</text>
</comment>
<protein>
    <submittedName>
        <fullName evidence="1">Uncharacterized protein</fullName>
    </submittedName>
</protein>
<evidence type="ECO:0000313" key="2">
    <source>
        <dbReference type="Proteomes" id="UP001516400"/>
    </source>
</evidence>